<feature type="binding site" evidence="8">
    <location>
        <position position="318"/>
    </location>
    <ligand>
        <name>substrate</name>
    </ligand>
</feature>
<dbReference type="InterPro" id="IPR001967">
    <property type="entry name" value="Peptidase_S11_N"/>
</dbReference>
<dbReference type="SUPFAM" id="SSF55383">
    <property type="entry name" value="Copper amine oxidase, domain N"/>
    <property type="match status" value="1"/>
</dbReference>
<dbReference type="Gene3D" id="3.40.710.10">
    <property type="entry name" value="DD-peptidase/beta-lactamase superfamily"/>
    <property type="match status" value="1"/>
</dbReference>
<dbReference type="PANTHER" id="PTHR21581:SF33">
    <property type="entry name" value="D-ALANYL-D-ALANINE CARBOXYPEPTIDASE DACB"/>
    <property type="match status" value="1"/>
</dbReference>
<dbReference type="InterPro" id="IPR012338">
    <property type="entry name" value="Beta-lactam/transpept-like"/>
</dbReference>
<dbReference type="GO" id="GO:0009252">
    <property type="term" value="P:peptidoglycan biosynthetic process"/>
    <property type="evidence" value="ECO:0007669"/>
    <property type="project" value="UniProtKB-KW"/>
</dbReference>
<evidence type="ECO:0000259" key="11">
    <source>
        <dbReference type="Pfam" id="PF07833"/>
    </source>
</evidence>
<dbReference type="Pfam" id="PF00768">
    <property type="entry name" value="Peptidase_S11"/>
    <property type="match status" value="1"/>
</dbReference>
<dbReference type="Pfam" id="PF07833">
    <property type="entry name" value="Cu_amine_oxidN1"/>
    <property type="match status" value="1"/>
</dbReference>
<evidence type="ECO:0000256" key="8">
    <source>
        <dbReference type="PIRSR" id="PIRSR618044-2"/>
    </source>
</evidence>
<dbReference type="EMBL" id="PYAV01000004">
    <property type="protein sequence ID" value="PSL48414.1"/>
    <property type="molecule type" value="Genomic_DNA"/>
</dbReference>
<evidence type="ECO:0000256" key="5">
    <source>
        <dbReference type="ARBA" id="ARBA00022984"/>
    </source>
</evidence>
<protein>
    <submittedName>
        <fullName evidence="12">Copper amine oxidase-like protein</fullName>
    </submittedName>
</protein>
<keyword evidence="2" id="KW-0732">Signal</keyword>
<organism evidence="12 13">
    <name type="scientific">Salsuginibacillus halophilus</name>
    <dbReference type="NCBI Taxonomy" id="517424"/>
    <lineage>
        <taxon>Bacteria</taxon>
        <taxon>Bacillati</taxon>
        <taxon>Bacillota</taxon>
        <taxon>Bacilli</taxon>
        <taxon>Bacillales</taxon>
        <taxon>Bacillaceae</taxon>
        <taxon>Salsuginibacillus</taxon>
    </lineage>
</organism>
<dbReference type="Proteomes" id="UP000242310">
    <property type="component" value="Unassembled WGS sequence"/>
</dbReference>
<dbReference type="SUPFAM" id="SSF56601">
    <property type="entry name" value="beta-lactamase/transpeptidase-like"/>
    <property type="match status" value="1"/>
</dbReference>
<dbReference type="InterPro" id="IPR018044">
    <property type="entry name" value="Peptidase_S11"/>
</dbReference>
<dbReference type="AlphaFoldDB" id="A0A2P8HQF3"/>
<dbReference type="PRINTS" id="PR00725">
    <property type="entry name" value="DADACBPTASE1"/>
</dbReference>
<evidence type="ECO:0000256" key="1">
    <source>
        <dbReference type="ARBA" id="ARBA00007164"/>
    </source>
</evidence>
<dbReference type="Gene3D" id="3.30.457.10">
    <property type="entry name" value="Copper amine oxidase-like, N-terminal domain"/>
    <property type="match status" value="1"/>
</dbReference>
<evidence type="ECO:0000256" key="4">
    <source>
        <dbReference type="ARBA" id="ARBA00022960"/>
    </source>
</evidence>
<evidence type="ECO:0000259" key="10">
    <source>
        <dbReference type="Pfam" id="PF00768"/>
    </source>
</evidence>
<feature type="active site" description="Acyl-ester intermediate" evidence="7">
    <location>
        <position position="146"/>
    </location>
</feature>
<dbReference type="GO" id="GO:0071555">
    <property type="term" value="P:cell wall organization"/>
    <property type="evidence" value="ECO:0007669"/>
    <property type="project" value="UniProtKB-KW"/>
</dbReference>
<accession>A0A2P8HQF3</accession>
<feature type="active site" description="Proton acceptor" evidence="7">
    <location>
        <position position="149"/>
    </location>
</feature>
<reference evidence="12 13" key="1">
    <citation type="submission" date="2018-03" db="EMBL/GenBank/DDBJ databases">
        <title>Genomic Encyclopedia of Type Strains, Phase III (KMG-III): the genomes of soil and plant-associated and newly described type strains.</title>
        <authorList>
            <person name="Whitman W."/>
        </authorList>
    </citation>
    <scope>NUCLEOTIDE SEQUENCE [LARGE SCALE GENOMIC DNA]</scope>
    <source>
        <strain evidence="12 13">CGMCC 1.07653</strain>
    </source>
</reference>
<gene>
    <name evidence="12" type="ORF">B0H94_10414</name>
</gene>
<dbReference type="GO" id="GO:0006508">
    <property type="term" value="P:proteolysis"/>
    <property type="evidence" value="ECO:0007669"/>
    <property type="project" value="InterPro"/>
</dbReference>
<proteinExistence type="inferred from homology"/>
<keyword evidence="4" id="KW-0133">Cell shape</keyword>
<keyword evidence="13" id="KW-1185">Reference proteome</keyword>
<evidence type="ECO:0000256" key="7">
    <source>
        <dbReference type="PIRSR" id="PIRSR618044-1"/>
    </source>
</evidence>
<evidence type="ECO:0000256" key="3">
    <source>
        <dbReference type="ARBA" id="ARBA00022801"/>
    </source>
</evidence>
<dbReference type="InterPro" id="IPR036582">
    <property type="entry name" value="Mao_N_sf"/>
</dbReference>
<keyword evidence="6" id="KW-0961">Cell wall biogenesis/degradation</keyword>
<evidence type="ECO:0000256" key="9">
    <source>
        <dbReference type="RuleBase" id="RU004016"/>
    </source>
</evidence>
<evidence type="ECO:0000313" key="12">
    <source>
        <dbReference type="EMBL" id="PSL48414.1"/>
    </source>
</evidence>
<dbReference type="GO" id="GO:0008360">
    <property type="term" value="P:regulation of cell shape"/>
    <property type="evidence" value="ECO:0007669"/>
    <property type="project" value="UniProtKB-KW"/>
</dbReference>
<evidence type="ECO:0000256" key="2">
    <source>
        <dbReference type="ARBA" id="ARBA00022729"/>
    </source>
</evidence>
<dbReference type="GO" id="GO:0009002">
    <property type="term" value="F:serine-type D-Ala-D-Ala carboxypeptidase activity"/>
    <property type="evidence" value="ECO:0007669"/>
    <property type="project" value="InterPro"/>
</dbReference>
<keyword evidence="3" id="KW-0378">Hydrolase</keyword>
<dbReference type="RefSeq" id="WP_106587986.1">
    <property type="nucleotide sequence ID" value="NZ_PYAV01000004.1"/>
</dbReference>
<feature type="active site" evidence="7">
    <location>
        <position position="203"/>
    </location>
</feature>
<sequence length="538" mass="58677">MGAKRNWFTFKVLSATVFAGSLLYFSGEAEALLVKEEPVFLQNGQGEQLGEYPLLSNGSEAYIAFDDVMNIVDADYNVTEDGLVVTETAQSASLPSLSPLPKDRIPSFTEYGTFSSTIGARGGAVVENGESLIYGKNETERLYPASTTKIMTALVALEHGDLQETVRVSEATSSIPRRTSTADIDPGDRMTLEELLYALMVPSGNDAAVAVAVHIAGSESAFIDMMNEKAEELGAMQTNFKNPHGLHDEQQYTTPADLALIGHEASQYETFMDLVSTSTYWASYTDRHGQPKTSKWEATNQQIHADKHHYDGRMSGGKTGYTSASRHNLVTFAEQNGNTYTISLLRGTRNQRYQDAASLLTHAFNARSSYDQTYKQTATLNAAETTLTWDGVTTSEQPFVIHAGKHYIALNEIAEQLGLQLSSEQDTKLALDGSLVSFNDAMPLTENSRMLVPVRSVFEHLGLDVGWDQQNQVVYADDGEVAIELPIGQSNATLNGEQVNLDVAADVRSGRTYVPARFVGESFDAVVDWGRGRTVGAP</sequence>
<dbReference type="InterPro" id="IPR012854">
    <property type="entry name" value="Cu_amine_oxidase-like_N"/>
</dbReference>
<dbReference type="OrthoDB" id="9791132at2"/>
<comment type="caution">
    <text evidence="12">The sequence shown here is derived from an EMBL/GenBank/DDBJ whole genome shotgun (WGS) entry which is preliminary data.</text>
</comment>
<feature type="domain" description="Copper amine oxidase-like N-terminal" evidence="11">
    <location>
        <begin position="431"/>
        <end position="531"/>
    </location>
</feature>
<evidence type="ECO:0000313" key="13">
    <source>
        <dbReference type="Proteomes" id="UP000242310"/>
    </source>
</evidence>
<dbReference type="PANTHER" id="PTHR21581">
    <property type="entry name" value="D-ALANYL-D-ALANINE CARBOXYPEPTIDASE"/>
    <property type="match status" value="1"/>
</dbReference>
<feature type="domain" description="Peptidase S11 D-alanyl-D-alanine carboxypeptidase A N-terminal" evidence="10">
    <location>
        <begin position="128"/>
        <end position="338"/>
    </location>
</feature>
<name>A0A2P8HQF3_9BACI</name>
<evidence type="ECO:0000256" key="6">
    <source>
        <dbReference type="ARBA" id="ARBA00023316"/>
    </source>
</evidence>
<keyword evidence="5" id="KW-0573">Peptidoglycan synthesis</keyword>
<comment type="similarity">
    <text evidence="1 9">Belongs to the peptidase S11 family.</text>
</comment>